<dbReference type="Pfam" id="PF13231">
    <property type="entry name" value="PMT_2"/>
    <property type="match status" value="1"/>
</dbReference>
<feature type="transmembrane region" description="Helical" evidence="1">
    <location>
        <begin position="281"/>
        <end position="302"/>
    </location>
</feature>
<feature type="transmembrane region" description="Helical" evidence="1">
    <location>
        <begin position="377"/>
        <end position="398"/>
    </location>
</feature>
<gene>
    <name evidence="3" type="ordered locus">Caka_2292</name>
</gene>
<keyword evidence="1" id="KW-0812">Transmembrane</keyword>
<keyword evidence="1" id="KW-1133">Transmembrane helix</keyword>
<dbReference type="KEGG" id="caa:Caka_2292"/>
<evidence type="ECO:0000256" key="1">
    <source>
        <dbReference type="SAM" id="Phobius"/>
    </source>
</evidence>
<feature type="transmembrane region" description="Helical" evidence="1">
    <location>
        <begin position="347"/>
        <end position="365"/>
    </location>
</feature>
<feature type="transmembrane region" description="Helical" evidence="1">
    <location>
        <begin position="258"/>
        <end position="274"/>
    </location>
</feature>
<proteinExistence type="predicted"/>
<feature type="transmembrane region" description="Helical" evidence="1">
    <location>
        <begin position="165"/>
        <end position="183"/>
    </location>
</feature>
<feature type="transmembrane region" description="Helical" evidence="1">
    <location>
        <begin position="437"/>
        <end position="456"/>
    </location>
</feature>
<keyword evidence="4" id="KW-1185">Reference proteome</keyword>
<dbReference type="RefSeq" id="WP_013044031.1">
    <property type="nucleotide sequence ID" value="NC_014008.1"/>
</dbReference>
<dbReference type="EMBL" id="CP001998">
    <property type="protein sequence ID" value="ADE55309.1"/>
    <property type="molecule type" value="Genomic_DNA"/>
</dbReference>
<dbReference type="eggNOG" id="ENOG5033U9U">
    <property type="taxonomic scope" value="Bacteria"/>
</dbReference>
<feature type="transmembrane region" description="Helical" evidence="1">
    <location>
        <begin position="39"/>
        <end position="56"/>
    </location>
</feature>
<organism evidence="3 4">
    <name type="scientific">Coraliomargarita akajimensis (strain DSM 45221 / IAM 15411 / JCM 23193 / KCTC 12865 / 04OKA010-24)</name>
    <dbReference type="NCBI Taxonomy" id="583355"/>
    <lineage>
        <taxon>Bacteria</taxon>
        <taxon>Pseudomonadati</taxon>
        <taxon>Verrucomicrobiota</taxon>
        <taxon>Opitutia</taxon>
        <taxon>Puniceicoccales</taxon>
        <taxon>Coraliomargaritaceae</taxon>
        <taxon>Coraliomargarita</taxon>
    </lineage>
</organism>
<reference evidence="3 4" key="1">
    <citation type="journal article" date="2010" name="Stand. Genomic Sci.">
        <title>Complete genome sequence of Coraliomargarita akajimensis type strain (04OKA010-24).</title>
        <authorList>
            <person name="Mavromatis K."/>
            <person name="Abt B."/>
            <person name="Brambilla E."/>
            <person name="Lapidus A."/>
            <person name="Copeland A."/>
            <person name="Deshpande S."/>
            <person name="Nolan M."/>
            <person name="Lucas S."/>
            <person name="Tice H."/>
            <person name="Cheng J.F."/>
            <person name="Han C."/>
            <person name="Detter J.C."/>
            <person name="Woyke T."/>
            <person name="Goodwin L."/>
            <person name="Pitluck S."/>
            <person name="Held B."/>
            <person name="Brettin T."/>
            <person name="Tapia R."/>
            <person name="Ivanova N."/>
            <person name="Mikhailova N."/>
            <person name="Pati A."/>
            <person name="Liolios K."/>
            <person name="Chen A."/>
            <person name="Palaniappan K."/>
            <person name="Land M."/>
            <person name="Hauser L."/>
            <person name="Chang Y.J."/>
            <person name="Jeffries C.D."/>
            <person name="Rohde M."/>
            <person name="Goker M."/>
            <person name="Bristow J."/>
            <person name="Eisen J.A."/>
            <person name="Markowitz V."/>
            <person name="Hugenholtz P."/>
            <person name="Klenk H.P."/>
            <person name="Kyrpides N.C."/>
        </authorList>
    </citation>
    <scope>NUCLEOTIDE SEQUENCE [LARGE SCALE GENOMIC DNA]</scope>
    <source>
        <strain evidence="4">DSM 45221 / IAM 15411 / JCM 23193 / KCTC 12865</strain>
    </source>
</reference>
<dbReference type="Proteomes" id="UP000000925">
    <property type="component" value="Chromosome"/>
</dbReference>
<dbReference type="HOGENOM" id="CLU_434661_0_0_0"/>
<feature type="transmembrane region" description="Helical" evidence="1">
    <location>
        <begin position="77"/>
        <end position="96"/>
    </location>
</feature>
<accession>D5EMR9</accession>
<name>D5EMR9_CORAD</name>
<feature type="transmembrane region" description="Helical" evidence="1">
    <location>
        <begin position="7"/>
        <end position="27"/>
    </location>
</feature>
<dbReference type="OrthoDB" id="181682at2"/>
<dbReference type="STRING" id="583355.Caka_2292"/>
<feature type="domain" description="Glycosyltransferase RgtA/B/C/D-like" evidence="2">
    <location>
        <begin position="141"/>
        <end position="292"/>
    </location>
</feature>
<feature type="transmembrane region" description="Helical" evidence="1">
    <location>
        <begin position="410"/>
        <end position="430"/>
    </location>
</feature>
<evidence type="ECO:0000313" key="3">
    <source>
        <dbReference type="EMBL" id="ADE55309.1"/>
    </source>
</evidence>
<keyword evidence="1" id="KW-0472">Membrane</keyword>
<sequence>MRSKQVVQLGLLAASSILAVFLAFLVFDSAEAVALVKRYAYWVMLFTFVAAILLGIRVHFRRDRLHDWRSVLFTHRWALSFILCVSGFLLVLQPGGFKIMMDEPVLAVTALRMHEYKEVMATGRAHEIQGVYTQLDGYVDKRPFFYPFLVSLVHDFTGFRSENSVLLNQLLTPIFIGLLFVIGRRCWPGRGGYLAVLLFASLPLLSMTANGGGMGMLNLVMIALVALAAMDYLKQPGVGRMNLLILLGILLAQTRYESVVYVLPVALVVLLGWGRKGQIELSWLTVAAPLLLIPYGLQRLIFEGHDSAYELREGSTEAFAFGHILPNLQAAEDFFFNLSTFSYPNSALLSSLFVLAAAIFVVQLLRGRSISLRKPPVVVALGFGAVVVFNFLLLMSYHWGQLNDIMATRIVLPFVFLQVLFCCTVLGGLGLSRQAELGLYCVVGLFLIGFTVPSAAKNNYLQWVPGHHEARWVQEQARLLRGTNSFLISNSHIIALAERVPAVPEIHAKSNKAKLELHLDLHTYRDVYLIHRFCHDPKVSEDLVPATPVYHDFELELVKETKLGRGRFMRMSRVTDVIWHEGDKPLKVKQAKLPITDAERTAFVAETLP</sequence>
<evidence type="ECO:0000259" key="2">
    <source>
        <dbReference type="Pfam" id="PF13231"/>
    </source>
</evidence>
<dbReference type="InterPro" id="IPR038731">
    <property type="entry name" value="RgtA/B/C-like"/>
</dbReference>
<dbReference type="AlphaFoldDB" id="D5EMR9"/>
<protein>
    <recommendedName>
        <fullName evidence="2">Glycosyltransferase RgtA/B/C/D-like domain-containing protein</fullName>
    </recommendedName>
</protein>
<evidence type="ECO:0000313" key="4">
    <source>
        <dbReference type="Proteomes" id="UP000000925"/>
    </source>
</evidence>
<feature type="transmembrane region" description="Helical" evidence="1">
    <location>
        <begin position="190"/>
        <end position="207"/>
    </location>
</feature>